<dbReference type="RefSeq" id="WP_209489985.1">
    <property type="nucleotide sequence ID" value="NZ_JAGGLC010000001.1"/>
</dbReference>
<organism evidence="2 3">
    <name type="scientific">Halolamina salifodinae</name>
    <dbReference type="NCBI Taxonomy" id="1202767"/>
    <lineage>
        <taxon>Archaea</taxon>
        <taxon>Methanobacteriati</taxon>
        <taxon>Methanobacteriota</taxon>
        <taxon>Stenosarchaea group</taxon>
        <taxon>Halobacteria</taxon>
        <taxon>Halobacteriales</taxon>
        <taxon>Haloferacaceae</taxon>
    </lineage>
</organism>
<comment type="caution">
    <text evidence="2">The sequence shown here is derived from an EMBL/GenBank/DDBJ whole genome shotgun (WGS) entry which is preliminary data.</text>
</comment>
<dbReference type="Proteomes" id="UP000823736">
    <property type="component" value="Unassembled WGS sequence"/>
</dbReference>
<reference evidence="2" key="1">
    <citation type="submission" date="2021-03" db="EMBL/GenBank/DDBJ databases">
        <title>Genomic Encyclopedia of Type Strains, Phase IV (KMG-IV): sequencing the most valuable type-strain genomes for metagenomic binning, comparative biology and taxonomic classification.</title>
        <authorList>
            <person name="Goeker M."/>
        </authorList>
    </citation>
    <scope>NUCLEOTIDE SEQUENCE</scope>
    <source>
        <strain evidence="2">DSM 26232</strain>
    </source>
</reference>
<keyword evidence="3" id="KW-1185">Reference proteome</keyword>
<protein>
    <submittedName>
        <fullName evidence="2">Uncharacterized protein</fullName>
    </submittedName>
</protein>
<keyword evidence="1" id="KW-0472">Membrane</keyword>
<keyword evidence="1" id="KW-0812">Transmembrane</keyword>
<evidence type="ECO:0000256" key="1">
    <source>
        <dbReference type="SAM" id="Phobius"/>
    </source>
</evidence>
<gene>
    <name evidence="2" type="ORF">J2753_000415</name>
</gene>
<dbReference type="EMBL" id="JAGGLC010000001">
    <property type="protein sequence ID" value="MBP1985942.1"/>
    <property type="molecule type" value="Genomic_DNA"/>
</dbReference>
<proteinExistence type="predicted"/>
<sequence length="101" mass="10145">MTTRARSYRRRQIALSADLRDSSMGRARCVGIVAIAGTVGTQLLDAVVSVAGGGLAAPLAAANLGTIVAIGGSLLGLISGTQVLVIAMALLVAALVARRMD</sequence>
<name>A0A8T4GUZ3_9EURY</name>
<feature type="transmembrane region" description="Helical" evidence="1">
    <location>
        <begin position="64"/>
        <end position="97"/>
    </location>
</feature>
<dbReference type="AlphaFoldDB" id="A0A8T4GUZ3"/>
<keyword evidence="1" id="KW-1133">Transmembrane helix</keyword>
<evidence type="ECO:0000313" key="2">
    <source>
        <dbReference type="EMBL" id="MBP1985942.1"/>
    </source>
</evidence>
<evidence type="ECO:0000313" key="3">
    <source>
        <dbReference type="Proteomes" id="UP000823736"/>
    </source>
</evidence>
<accession>A0A8T4GUZ3</accession>